<dbReference type="CDD" id="cd02440">
    <property type="entry name" value="AdoMet_MTases"/>
    <property type="match status" value="1"/>
</dbReference>
<evidence type="ECO:0000256" key="11">
    <source>
        <dbReference type="ARBA" id="ARBA00031350"/>
    </source>
</evidence>
<evidence type="ECO:0000256" key="2">
    <source>
        <dbReference type="ARBA" id="ARBA00005369"/>
    </source>
</evidence>
<dbReference type="PANTHER" id="PTHR11579:SF0">
    <property type="entry name" value="PROTEIN-L-ISOASPARTATE(D-ASPARTATE) O-METHYLTRANSFERASE"/>
    <property type="match status" value="1"/>
</dbReference>
<dbReference type="Proteomes" id="UP001282288">
    <property type="component" value="Unassembled WGS sequence"/>
</dbReference>
<dbReference type="Pfam" id="PF01135">
    <property type="entry name" value="PCMT"/>
    <property type="match status" value="1"/>
</dbReference>
<evidence type="ECO:0000256" key="4">
    <source>
        <dbReference type="ARBA" id="ARBA00013346"/>
    </source>
</evidence>
<evidence type="ECO:0000313" key="15">
    <source>
        <dbReference type="Proteomes" id="UP001282288"/>
    </source>
</evidence>
<keyword evidence="6 12" id="KW-0489">Methyltransferase</keyword>
<dbReference type="Proteomes" id="UP001272987">
    <property type="component" value="Unassembled WGS sequence"/>
</dbReference>
<comment type="caution">
    <text evidence="12">The sequence shown here is derived from an EMBL/GenBank/DDBJ whole genome shotgun (WGS) entry which is preliminary data.</text>
</comment>
<dbReference type="InterPro" id="IPR029063">
    <property type="entry name" value="SAM-dependent_MTases_sf"/>
</dbReference>
<dbReference type="PANTHER" id="PTHR11579">
    <property type="entry name" value="PROTEIN-L-ISOASPARTATE O-METHYLTRANSFERASE"/>
    <property type="match status" value="1"/>
</dbReference>
<dbReference type="SUPFAM" id="SSF53335">
    <property type="entry name" value="S-adenosyl-L-methionine-dependent methyltransferases"/>
    <property type="match status" value="1"/>
</dbReference>
<evidence type="ECO:0000256" key="3">
    <source>
        <dbReference type="ARBA" id="ARBA00011890"/>
    </source>
</evidence>
<dbReference type="EMBL" id="JARAWP010000003">
    <property type="protein sequence ID" value="MDX3017359.1"/>
    <property type="molecule type" value="Genomic_DNA"/>
</dbReference>
<evidence type="ECO:0000256" key="7">
    <source>
        <dbReference type="ARBA" id="ARBA00022679"/>
    </source>
</evidence>
<dbReference type="InterPro" id="IPR000682">
    <property type="entry name" value="PCMT"/>
</dbReference>
<keyword evidence="5" id="KW-0963">Cytoplasm</keyword>
<dbReference type="GO" id="GO:0005737">
    <property type="term" value="C:cytoplasm"/>
    <property type="evidence" value="ECO:0007669"/>
    <property type="project" value="UniProtKB-SubCell"/>
</dbReference>
<evidence type="ECO:0000256" key="1">
    <source>
        <dbReference type="ARBA" id="ARBA00004496"/>
    </source>
</evidence>
<evidence type="ECO:0000313" key="14">
    <source>
        <dbReference type="Proteomes" id="UP001272987"/>
    </source>
</evidence>
<dbReference type="GeneID" id="69806163"/>
<proteinExistence type="inferred from homology"/>
<evidence type="ECO:0000256" key="9">
    <source>
        <dbReference type="ARBA" id="ARBA00030757"/>
    </source>
</evidence>
<organism evidence="12 15">
    <name type="scientific">Streptomyces acidiscabies</name>
    <dbReference type="NCBI Taxonomy" id="42234"/>
    <lineage>
        <taxon>Bacteria</taxon>
        <taxon>Bacillati</taxon>
        <taxon>Actinomycetota</taxon>
        <taxon>Actinomycetes</taxon>
        <taxon>Kitasatosporales</taxon>
        <taxon>Streptomycetaceae</taxon>
        <taxon>Streptomyces</taxon>
    </lineage>
</organism>
<dbReference type="RefSeq" id="WP_223786186.1">
    <property type="nucleotide sequence ID" value="NZ_CP122369.1"/>
</dbReference>
<dbReference type="EMBL" id="JARAWC010000019">
    <property type="protein sequence ID" value="MDX2963095.1"/>
    <property type="molecule type" value="Genomic_DNA"/>
</dbReference>
<dbReference type="AlphaFoldDB" id="A0AAP6EI47"/>
<evidence type="ECO:0000256" key="10">
    <source>
        <dbReference type="ARBA" id="ARBA00031323"/>
    </source>
</evidence>
<keyword evidence="8" id="KW-0949">S-adenosyl-L-methionine</keyword>
<evidence type="ECO:0000256" key="5">
    <source>
        <dbReference type="ARBA" id="ARBA00022490"/>
    </source>
</evidence>
<comment type="similarity">
    <text evidence="2">Belongs to the methyltransferase superfamily. L-isoaspartyl/D-aspartyl protein methyltransferase family.</text>
</comment>
<dbReference type="Gene3D" id="3.40.50.150">
    <property type="entry name" value="Vaccinia Virus protein VP39"/>
    <property type="match status" value="1"/>
</dbReference>
<dbReference type="EC" id="2.1.1.77" evidence="3"/>
<evidence type="ECO:0000256" key="6">
    <source>
        <dbReference type="ARBA" id="ARBA00022603"/>
    </source>
</evidence>
<keyword evidence="7" id="KW-0808">Transferase</keyword>
<dbReference type="GO" id="GO:0004719">
    <property type="term" value="F:protein-L-isoaspartate (D-aspartate) O-methyltransferase activity"/>
    <property type="evidence" value="ECO:0007669"/>
    <property type="project" value="UniProtKB-EC"/>
</dbReference>
<accession>A0AAP6EI47</accession>
<evidence type="ECO:0000313" key="13">
    <source>
        <dbReference type="EMBL" id="MDX3017359.1"/>
    </source>
</evidence>
<name>A0AAP6EI47_9ACTN</name>
<reference evidence="12 14" key="1">
    <citation type="journal article" date="2023" name="Microb. Genom.">
        <title>Mesoterricola silvestris gen. nov., sp. nov., Mesoterricola sediminis sp. nov., Geothrix oryzae sp. nov., Geothrix edaphica sp. nov., Geothrix rubra sp. nov., and Geothrix limicola sp. nov., six novel members of Acidobacteriota isolated from soils.</title>
        <authorList>
            <person name="Weisberg A.J."/>
            <person name="Pearce E."/>
            <person name="Kramer C.G."/>
            <person name="Chang J.H."/>
            <person name="Clarke C.R."/>
        </authorList>
    </citation>
    <scope>NUCLEOTIDE SEQUENCE</scope>
    <source>
        <strain evidence="13 14">NB05-1H</strain>
        <strain evidence="12">NRRL_B-16521</strain>
    </source>
</reference>
<keyword evidence="14" id="KW-1185">Reference proteome</keyword>
<dbReference type="GO" id="GO:0032259">
    <property type="term" value="P:methylation"/>
    <property type="evidence" value="ECO:0007669"/>
    <property type="project" value="UniProtKB-KW"/>
</dbReference>
<comment type="subcellular location">
    <subcellularLocation>
        <location evidence="1">Cytoplasm</location>
    </subcellularLocation>
</comment>
<sequence>MGVRELVRVVEESGVFAGEPLWREAFLAVPRHLFVPYFYVAGVGGYRRVWKEDPDPRVRERWWRGVYEDVPLATRVRDGELVSSSSQPSLMALMLVALDVRDGDRVLEVGAGSGYNAGLLAHRLGDRGVVSVDLEPEIVESARRHLADAGCRPTVVVGDGARGVPEGAPYDRVVATCGVRTVPEAWVRQCRVGGRILVPVASGLVLLRVVGEGRAEGRFLGTPAYFVQLRGVGERREGVEVEGEEGFRFMAGLVEGVVGAGEAYEVWEREGRPGRERFGVSVEGGRVWAWLDSPGGACSWVLR</sequence>
<evidence type="ECO:0000256" key="8">
    <source>
        <dbReference type="ARBA" id="ARBA00022691"/>
    </source>
</evidence>
<evidence type="ECO:0000313" key="12">
    <source>
        <dbReference type="EMBL" id="MDX2963095.1"/>
    </source>
</evidence>
<gene>
    <name evidence="12" type="ORF">PV399_25745</name>
    <name evidence="13" type="ORF">PV666_05615</name>
</gene>
<protein>
    <recommendedName>
        <fullName evidence="4">Protein-L-isoaspartate O-methyltransferase</fullName>
        <ecNumber evidence="3">2.1.1.77</ecNumber>
    </recommendedName>
    <alternativeName>
        <fullName evidence="11">L-isoaspartyl protein carboxyl methyltransferase</fullName>
    </alternativeName>
    <alternativeName>
        <fullName evidence="9">Protein L-isoaspartyl methyltransferase</fullName>
    </alternativeName>
    <alternativeName>
        <fullName evidence="10">Protein-beta-aspartate methyltransferase</fullName>
    </alternativeName>
</protein>